<evidence type="ECO:0000256" key="1">
    <source>
        <dbReference type="ARBA" id="ARBA00022737"/>
    </source>
</evidence>
<dbReference type="InterPro" id="IPR004341">
    <property type="entry name" value="CAT_RNA-bd_dom"/>
</dbReference>
<protein>
    <submittedName>
        <fullName evidence="3">PRD domain protein</fullName>
    </submittedName>
</protein>
<dbReference type="Proteomes" id="UP000033533">
    <property type="component" value="Unassembled WGS sequence"/>
</dbReference>
<name>A0A0F4LIP1_9LACO</name>
<dbReference type="GO" id="GO:0003723">
    <property type="term" value="F:RNA binding"/>
    <property type="evidence" value="ECO:0007669"/>
    <property type="project" value="InterPro"/>
</dbReference>
<dbReference type="EMBL" id="JXBY01000010">
    <property type="protein sequence ID" value="KJY58203.1"/>
    <property type="molecule type" value="Genomic_DNA"/>
</dbReference>
<dbReference type="Gene3D" id="1.10.1790.10">
    <property type="entry name" value="PRD domain"/>
    <property type="match status" value="2"/>
</dbReference>
<dbReference type="SUPFAM" id="SSF63520">
    <property type="entry name" value="PTS-regulatory domain, PRD"/>
    <property type="match status" value="2"/>
</dbReference>
<dbReference type="Gene3D" id="2.30.24.10">
    <property type="entry name" value="CAT RNA-binding domain"/>
    <property type="match status" value="1"/>
</dbReference>
<comment type="caution">
    <text evidence="3">The sequence shown here is derived from an EMBL/GenBank/DDBJ whole genome shotgun (WGS) entry which is preliminary data.</text>
</comment>
<feature type="domain" description="PRD" evidence="2">
    <location>
        <begin position="61"/>
        <end position="165"/>
    </location>
</feature>
<dbReference type="InterPro" id="IPR036634">
    <property type="entry name" value="PRD_sf"/>
</dbReference>
<dbReference type="RefSeq" id="WP_045927587.1">
    <property type="nucleotide sequence ID" value="NZ_JBHSZS010000006.1"/>
</dbReference>
<feature type="domain" description="PRD" evidence="2">
    <location>
        <begin position="166"/>
        <end position="276"/>
    </location>
</feature>
<evidence type="ECO:0000259" key="2">
    <source>
        <dbReference type="PROSITE" id="PS51372"/>
    </source>
</evidence>
<keyword evidence="1" id="KW-0677">Repeat</keyword>
<dbReference type="SUPFAM" id="SSF50151">
    <property type="entry name" value="SacY-like RNA-binding domain"/>
    <property type="match status" value="1"/>
</dbReference>
<dbReference type="Pfam" id="PF03123">
    <property type="entry name" value="CAT_RBD"/>
    <property type="match status" value="1"/>
</dbReference>
<dbReference type="OrthoDB" id="9813552at2"/>
<dbReference type="InterPro" id="IPR050661">
    <property type="entry name" value="BglG_antiterminators"/>
</dbReference>
<evidence type="ECO:0000313" key="4">
    <source>
        <dbReference type="Proteomes" id="UP000033533"/>
    </source>
</evidence>
<dbReference type="InterPro" id="IPR036650">
    <property type="entry name" value="CAT_RNA-bd_dom_sf"/>
</dbReference>
<gene>
    <name evidence="3" type="ORF">JF76_03840</name>
</gene>
<dbReference type="PANTHER" id="PTHR30185:SF15">
    <property type="entry name" value="CRYPTIC BETA-GLUCOSIDE BGL OPERON ANTITERMINATOR"/>
    <property type="match status" value="1"/>
</dbReference>
<organism evidence="3 4">
    <name type="scientific">Lactobacillus kullabergensis</name>
    <dbReference type="NCBI Taxonomy" id="1218493"/>
    <lineage>
        <taxon>Bacteria</taxon>
        <taxon>Bacillati</taxon>
        <taxon>Bacillota</taxon>
        <taxon>Bacilli</taxon>
        <taxon>Lactobacillales</taxon>
        <taxon>Lactobacillaceae</taxon>
        <taxon>Lactobacillus</taxon>
    </lineage>
</organism>
<dbReference type="PANTHER" id="PTHR30185">
    <property type="entry name" value="CRYPTIC BETA-GLUCOSIDE BGL OPERON ANTITERMINATOR"/>
    <property type="match status" value="1"/>
</dbReference>
<sequence length="281" mass="32512">MRVIKKINNNVAICIDNSGKELVAFGNGIGFPKTPYNLTNLSKVERTFYGVSPEYMGLLSEIPLSVFSISAQIVDYSTTLITSKMSPNIVFTLSDHINFMIKRYKKHLSVPIPELNNLNYLYPDEFRVGRFGLKLINEELNLHLKKGEIVGIALHFINAEEERPEKKSVSESQILSDCLDIIEHFYKIHISRNGFNYSRFSTHLQFLMKRLQDGSKLYSKNSELLKPLKSKYPKAYECSLLIEQKLEKSFDTKLSEEEIVYLILHINRLQVREKNNKELNK</sequence>
<dbReference type="PROSITE" id="PS51372">
    <property type="entry name" value="PRD_2"/>
    <property type="match status" value="2"/>
</dbReference>
<dbReference type="SMART" id="SM01061">
    <property type="entry name" value="CAT_RBD"/>
    <property type="match status" value="1"/>
</dbReference>
<dbReference type="InterPro" id="IPR011608">
    <property type="entry name" value="PRD"/>
</dbReference>
<dbReference type="PATRIC" id="fig|1218493.3.peg.408"/>
<accession>A0A0F4LIP1</accession>
<dbReference type="Pfam" id="PF00874">
    <property type="entry name" value="PRD"/>
    <property type="match status" value="2"/>
</dbReference>
<proteinExistence type="predicted"/>
<dbReference type="HOGENOM" id="CLU_078802_0_0_9"/>
<evidence type="ECO:0000313" key="3">
    <source>
        <dbReference type="EMBL" id="KJY58203.1"/>
    </source>
</evidence>
<dbReference type="STRING" id="1218493.JF76_03840"/>
<dbReference type="GO" id="GO:0006355">
    <property type="term" value="P:regulation of DNA-templated transcription"/>
    <property type="evidence" value="ECO:0007669"/>
    <property type="project" value="InterPro"/>
</dbReference>
<dbReference type="AlphaFoldDB" id="A0A0F4LIP1"/>
<reference evidence="3 4" key="1">
    <citation type="submission" date="2014-12" db="EMBL/GenBank/DDBJ databases">
        <title>Comparative genomics of the lactic acid bacteria isolated from the honey bee gut.</title>
        <authorList>
            <person name="Ellegaard K.M."/>
            <person name="Tamarit D."/>
            <person name="Javelind E."/>
            <person name="Olofsson T."/>
            <person name="Andersson S.G."/>
            <person name="Vasquez A."/>
        </authorList>
    </citation>
    <scope>NUCLEOTIDE SEQUENCE [LARGE SCALE GENOMIC DNA]</scope>
    <source>
        <strain evidence="3 4">Biut2</strain>
    </source>
</reference>